<feature type="transmembrane region" description="Helical" evidence="9">
    <location>
        <begin position="203"/>
        <end position="227"/>
    </location>
</feature>
<sequence>MNFLHALLMIALTVVVYAGAQKLQRKYRTPLLNPALVASLAIIIVLLISGTTYKNYMVGGKWINYLLNVSVVCLAYPLYQNRHKIWAYARVIFASVFAGVLFNFLLVFTALKLLGYSKEVIVTVLPRSITAAVGIQVSHQLGGTDTFAVLFIITTGLLGSMIGSYLLRLGRFETSIAKGLTYGNASHAFGTAKALEMDIESGAFSSIGMILTAVLSSILIPIFILLLY</sequence>
<evidence type="ECO:0000256" key="3">
    <source>
        <dbReference type="ARBA" id="ARBA00022692"/>
    </source>
</evidence>
<evidence type="ECO:0000256" key="2">
    <source>
        <dbReference type="ARBA" id="ARBA00022475"/>
    </source>
</evidence>
<dbReference type="GeneID" id="98298396"/>
<proteinExistence type="inferred from homology"/>
<reference evidence="10" key="3">
    <citation type="submission" date="2022-08" db="EMBL/GenBank/DDBJ databases">
        <authorList>
            <person name="Magnan C."/>
        </authorList>
    </citation>
    <scope>NUCLEOTIDE SEQUENCE</scope>
    <source>
        <strain evidence="10">NSP012P</strain>
    </source>
</reference>
<feature type="transmembrane region" description="Helical" evidence="9">
    <location>
        <begin position="62"/>
        <end position="79"/>
    </location>
</feature>
<protein>
    <recommendedName>
        <fullName evidence="8">Holin-like protein CidB</fullName>
    </recommendedName>
</protein>
<keyword evidence="2" id="KW-1003">Cell membrane</keyword>
<feature type="transmembrane region" description="Helical" evidence="9">
    <location>
        <begin position="85"/>
        <end position="108"/>
    </location>
</feature>
<organism evidence="11 12">
    <name type="scientific">Staphylococcus pettenkoferi</name>
    <dbReference type="NCBI Taxonomy" id="170573"/>
    <lineage>
        <taxon>Bacteria</taxon>
        <taxon>Bacillati</taxon>
        <taxon>Bacillota</taxon>
        <taxon>Bacilli</taxon>
        <taxon>Bacillales</taxon>
        <taxon>Staphylococcaceae</taxon>
        <taxon>Staphylococcus</taxon>
    </lineage>
</organism>
<dbReference type="GO" id="GO:0005886">
    <property type="term" value="C:plasma membrane"/>
    <property type="evidence" value="ECO:0007669"/>
    <property type="project" value="UniProtKB-SubCell"/>
</dbReference>
<reference evidence="11 12" key="1">
    <citation type="submission" date="2017-09" db="EMBL/GenBank/DDBJ databases">
        <title>Bacterial strain isolated from the female urinary microbiota.</title>
        <authorList>
            <person name="Thomas-White K."/>
            <person name="Kumar N."/>
            <person name="Forster S."/>
            <person name="Putonti C."/>
            <person name="Lawley T."/>
            <person name="Wolfe A.J."/>
        </authorList>
    </citation>
    <scope>NUCLEOTIDE SEQUENCE [LARGE SCALE GENOMIC DNA]</scope>
    <source>
        <strain evidence="11 12">UMB0834</strain>
    </source>
</reference>
<accession>A0A1Z3U113</accession>
<feature type="transmembrane region" description="Helical" evidence="9">
    <location>
        <begin position="30"/>
        <end position="50"/>
    </location>
</feature>
<evidence type="ECO:0000313" key="10">
    <source>
        <dbReference type="EMBL" id="MCY1583054.1"/>
    </source>
</evidence>
<keyword evidence="13" id="KW-1185">Reference proteome</keyword>
<dbReference type="KEGG" id="spet:CEP67_06585"/>
<dbReference type="InterPro" id="IPR007300">
    <property type="entry name" value="CidB/LrgB"/>
</dbReference>
<keyword evidence="5 9" id="KW-0472">Membrane</keyword>
<comment type="function">
    <text evidence="6">Increases the activity of extracellular murein hydrolases possibly by mediating their export via hole formation. Inhibited by the antiholin-like proteins LrgAB. In an unstressed cell, the LrgAB products probably inhibit the function of the CidAB proteins. When a cell is stressed by the addition of antibiotics or by other factors in the environment, the CidAB proteins possibly oligomerize within the bacterial cell membrane, creating lesions that disrupt the proton motive force, which in turn results in loss of cell viability. These lesions are also hypothesized to regulate the subsequent cell lysis by either allowing the murein hydrolases access to the cell wall substrate and/or regulating their activity by a possible change in the cell wall pH that results from loss of membrane potential.</text>
</comment>
<dbReference type="PANTHER" id="PTHR30249">
    <property type="entry name" value="PUTATIVE SEROTONIN TRANSPORTER"/>
    <property type="match status" value="1"/>
</dbReference>
<comment type="subcellular location">
    <subcellularLocation>
        <location evidence="1">Cell membrane</location>
        <topology evidence="1">Multi-pass membrane protein</topology>
    </subcellularLocation>
</comment>
<evidence type="ECO:0000256" key="8">
    <source>
        <dbReference type="ARBA" id="ARBA00039710"/>
    </source>
</evidence>
<dbReference type="STRING" id="170573.GCA_001076995_02184"/>
<gene>
    <name evidence="11" type="ORF">CJ235_08620</name>
    <name evidence="10" type="ORF">NW133_05870</name>
</gene>
<dbReference type="EMBL" id="JANSLD010000024">
    <property type="protein sequence ID" value="MCY1583054.1"/>
    <property type="molecule type" value="Genomic_DNA"/>
</dbReference>
<name>A0A1Z3U113_9STAP</name>
<dbReference type="Proteomes" id="UP000235748">
    <property type="component" value="Unassembled WGS sequence"/>
</dbReference>
<evidence type="ECO:0000313" key="13">
    <source>
        <dbReference type="Proteomes" id="UP001072952"/>
    </source>
</evidence>
<dbReference type="RefSeq" id="WP_002470900.1">
    <property type="nucleotide sequence ID" value="NZ_CP022096.2"/>
</dbReference>
<evidence type="ECO:0000256" key="5">
    <source>
        <dbReference type="ARBA" id="ARBA00023136"/>
    </source>
</evidence>
<evidence type="ECO:0000313" key="12">
    <source>
        <dbReference type="Proteomes" id="UP000235748"/>
    </source>
</evidence>
<evidence type="ECO:0000256" key="4">
    <source>
        <dbReference type="ARBA" id="ARBA00022989"/>
    </source>
</evidence>
<dbReference type="EMBL" id="PNGG01000004">
    <property type="protein sequence ID" value="PMC18481.1"/>
    <property type="molecule type" value="Genomic_DNA"/>
</dbReference>
<comment type="caution">
    <text evidence="11">The sequence shown here is derived from an EMBL/GenBank/DDBJ whole genome shotgun (WGS) entry which is preliminary data.</text>
</comment>
<dbReference type="Pfam" id="PF04172">
    <property type="entry name" value="LrgB"/>
    <property type="match status" value="1"/>
</dbReference>
<feature type="transmembrane region" description="Helical" evidence="9">
    <location>
        <begin position="147"/>
        <end position="167"/>
    </location>
</feature>
<evidence type="ECO:0000256" key="9">
    <source>
        <dbReference type="SAM" id="Phobius"/>
    </source>
</evidence>
<keyword evidence="3 9" id="KW-0812">Transmembrane</keyword>
<keyword evidence="4 9" id="KW-1133">Transmembrane helix</keyword>
<comment type="similarity">
    <text evidence="7">Belongs to the CidB/LrgB family. CidB subfamily.</text>
</comment>
<dbReference type="PANTHER" id="PTHR30249:SF17">
    <property type="entry name" value="HOLIN-LIKE PROTEIN CIDB"/>
    <property type="match status" value="1"/>
</dbReference>
<evidence type="ECO:0000313" key="11">
    <source>
        <dbReference type="EMBL" id="PMC18481.1"/>
    </source>
</evidence>
<dbReference type="AlphaFoldDB" id="A0A1Z3U113"/>
<evidence type="ECO:0000256" key="6">
    <source>
        <dbReference type="ARBA" id="ARBA00037291"/>
    </source>
</evidence>
<reference evidence="10" key="2">
    <citation type="journal article" date="2022" name="Int. J. Mol. Sci.">
        <title>Phenotypic and Genotypic Virulence Characterisation of Staphylococcus pettenkoferi Strains Isolated from Human Bloodstream and Diabetic Foot Infections.</title>
        <authorList>
            <person name="Magnan C."/>
            <person name="Ahmad-Mansour N."/>
            <person name="Pouget C."/>
            <person name="Morsli M."/>
            <person name="Huc-Brandt S."/>
            <person name="Pantel A."/>
            <person name="Dunyach-Remy C."/>
            <person name="Sotto A."/>
            <person name="Molle V."/>
            <person name="Lavigne J.-P."/>
        </authorList>
    </citation>
    <scope>NUCLEOTIDE SEQUENCE</scope>
    <source>
        <strain evidence="10">NSP012P</strain>
    </source>
</reference>
<evidence type="ECO:0000256" key="7">
    <source>
        <dbReference type="ARBA" id="ARBA00038265"/>
    </source>
</evidence>
<evidence type="ECO:0000256" key="1">
    <source>
        <dbReference type="ARBA" id="ARBA00004651"/>
    </source>
</evidence>
<dbReference type="Proteomes" id="UP001072952">
    <property type="component" value="Unassembled WGS sequence"/>
</dbReference>